<comment type="caution">
    <text evidence="1">The sequence shown here is derived from an EMBL/GenBank/DDBJ whole genome shotgun (WGS) entry which is preliminary data.</text>
</comment>
<dbReference type="GO" id="GO:0016740">
    <property type="term" value="F:transferase activity"/>
    <property type="evidence" value="ECO:0007669"/>
    <property type="project" value="UniProtKB-KW"/>
</dbReference>
<proteinExistence type="predicted"/>
<accession>A0A2J9V065</accession>
<name>A0A2J9V065_VIBMI</name>
<dbReference type="EMBL" id="LOSJ02000002">
    <property type="protein sequence ID" value="PNM57151.1"/>
    <property type="molecule type" value="Genomic_DNA"/>
</dbReference>
<dbReference type="Proteomes" id="UP000053748">
    <property type="component" value="Unassembled WGS sequence"/>
</dbReference>
<gene>
    <name evidence="1" type="ORF">AL544_014270</name>
</gene>
<evidence type="ECO:0000313" key="2">
    <source>
        <dbReference type="Proteomes" id="UP000053748"/>
    </source>
</evidence>
<dbReference type="AlphaFoldDB" id="A0A2J9V065"/>
<protein>
    <submittedName>
        <fullName evidence="1">Glysosyl-transferase</fullName>
    </submittedName>
</protein>
<dbReference type="OrthoDB" id="8001376at2"/>
<keyword evidence="2" id="KW-1185">Reference proteome</keyword>
<reference evidence="1" key="1">
    <citation type="submission" date="2017-12" db="EMBL/GenBank/DDBJ databases">
        <title>FDA dAtabase for Regulatory Grade micrObial Sequences (FDA-ARGOS): Supporting development and validation of Infectious Disease Dx tests.</title>
        <authorList>
            <person name="Hoffmann M."/>
            <person name="Allard M."/>
            <person name="Evans P."/>
            <person name="Brown E."/>
            <person name="Tallon L.J."/>
            <person name="Sadzewicz L."/>
            <person name="Sengamalay N."/>
            <person name="Ott S."/>
            <person name="Godinez A."/>
            <person name="Nagaraj S."/>
            <person name="Vavikolanu K."/>
            <person name="Aluvathingal J."/>
            <person name="Nadendla S."/>
            <person name="Hobson J."/>
            <person name="Sichtig H."/>
        </authorList>
    </citation>
    <scope>NUCLEOTIDE SEQUENCE [LARGE SCALE GENOMIC DNA]</scope>
    <source>
        <strain evidence="1">FDAARGOS_113</strain>
    </source>
</reference>
<organism evidence="1 2">
    <name type="scientific">Vibrio mimicus</name>
    <dbReference type="NCBI Taxonomy" id="674"/>
    <lineage>
        <taxon>Bacteria</taxon>
        <taxon>Pseudomonadati</taxon>
        <taxon>Pseudomonadota</taxon>
        <taxon>Gammaproteobacteria</taxon>
        <taxon>Vibrionales</taxon>
        <taxon>Vibrionaceae</taxon>
        <taxon>Vibrio</taxon>
    </lineage>
</organism>
<sequence>MGIVVSIRQESAVAQESEVTVRYYISLKVINAKELLNASRSHLIGNLVKMLAVNGRQKVQRVLQGSDKCA</sequence>
<evidence type="ECO:0000313" key="1">
    <source>
        <dbReference type="EMBL" id="PNM57151.1"/>
    </source>
</evidence>